<keyword evidence="5 9" id="KW-0378">Hydrolase</keyword>
<dbReference type="EMBL" id="JAODUP010000694">
    <property type="protein sequence ID" value="KAK2145220.1"/>
    <property type="molecule type" value="Genomic_DNA"/>
</dbReference>
<feature type="region of interest" description="Disordered" evidence="10">
    <location>
        <begin position="204"/>
        <end position="356"/>
    </location>
</feature>
<evidence type="ECO:0000256" key="7">
    <source>
        <dbReference type="ARBA" id="ARBA00022912"/>
    </source>
</evidence>
<evidence type="ECO:0000256" key="3">
    <source>
        <dbReference type="ARBA" id="ARBA00013081"/>
    </source>
</evidence>
<dbReference type="GO" id="GO:0046872">
    <property type="term" value="F:metal ion binding"/>
    <property type="evidence" value="ECO:0007669"/>
    <property type="project" value="UniProtKB-KW"/>
</dbReference>
<dbReference type="Gene3D" id="3.60.40.10">
    <property type="entry name" value="PPM-type phosphatase domain"/>
    <property type="match status" value="2"/>
</dbReference>
<keyword evidence="7 9" id="KW-0904">Protein phosphatase</keyword>
<evidence type="ECO:0000256" key="6">
    <source>
        <dbReference type="ARBA" id="ARBA00022842"/>
    </source>
</evidence>
<dbReference type="InterPro" id="IPR001932">
    <property type="entry name" value="PPM-type_phosphatase-like_dom"/>
</dbReference>
<feature type="compositionally biased region" description="Low complexity" evidence="10">
    <location>
        <begin position="580"/>
        <end position="592"/>
    </location>
</feature>
<reference evidence="12" key="1">
    <citation type="journal article" date="2023" name="Mol. Biol. Evol.">
        <title>Third-Generation Sequencing Reveals the Adaptive Role of the Epigenome in Three Deep-Sea Polychaetes.</title>
        <authorList>
            <person name="Perez M."/>
            <person name="Aroh O."/>
            <person name="Sun Y."/>
            <person name="Lan Y."/>
            <person name="Juniper S.K."/>
            <person name="Young C.R."/>
            <person name="Angers B."/>
            <person name="Qian P.Y."/>
        </authorList>
    </citation>
    <scope>NUCLEOTIDE SEQUENCE</scope>
    <source>
        <strain evidence="12">P08H-3</strain>
    </source>
</reference>
<gene>
    <name evidence="12" type="ORF">LSH36_694g01106</name>
</gene>
<evidence type="ECO:0000313" key="12">
    <source>
        <dbReference type="EMBL" id="KAK2145220.1"/>
    </source>
</evidence>
<proteinExistence type="inferred from homology"/>
<name>A0AAD9J406_9ANNE</name>
<evidence type="ECO:0000256" key="10">
    <source>
        <dbReference type="SAM" id="MobiDB-lite"/>
    </source>
</evidence>
<sequence>MGAYLNKPNKDKVSEDDCLGMLKYGASSMQGWRISQEDAHNCCLGFDKDTSLFAVYDGHGGSEVADYTAQKLPDFIKDISAYKDGKIAEALEDGFLKFDATLVKDDVVETLREMAGVNIDEDDEDDEEAEKLHEEADMPMEELMKRYGYMKQDEGECENRNLGALRKKGTILSPSIRAKKTVGHADCDVDVDIKVKLDDQLVNGHSEKTSSVHAPDSTDTSEVKPSEMTNGSNTSKVDSSQTVPDTCSSSSECPAAGMSVDHSQDSGVSSSTAGMSVDTSSEGSACGSSSASNNQGSGEPCSSSGRTRTKRSGIIPKEGEDESSFDEDEEDTEEEEDSDEVAEPWKSGSEDEEDRGPNIISMAQFLLVSGAIHFNYPVKLINMPGRDSGCTAVVAMLHKDQLYVANAGDSRCVLCRDGKAIDLSIDHKPEDDVERKRIENAGGRITKDGRVNGGLNLSRAIGDHCYKQNLNVSDKEQMITALPDIRTATLTDDDEFMVLACDGIWNVMSSQDVVTFIRDRLNSGTEKLSSICEEMFDLCLAPDTSGDGTGCDNMTCIIVTFGDQFPGLKKEPDSECTHLESSSEAQTSESASKGSPHSVTIHSTDDKSVDSVSASGDSKPCMTDSTSKRKANEKSLDCSSSKKTKMEQET</sequence>
<comment type="similarity">
    <text evidence="2 9">Belongs to the PP2C family.</text>
</comment>
<evidence type="ECO:0000256" key="1">
    <source>
        <dbReference type="ARBA" id="ARBA00001936"/>
    </source>
</evidence>
<dbReference type="CDD" id="cd00143">
    <property type="entry name" value="PP2Cc"/>
    <property type="match status" value="1"/>
</dbReference>
<dbReference type="PROSITE" id="PS01032">
    <property type="entry name" value="PPM_1"/>
    <property type="match status" value="1"/>
</dbReference>
<feature type="compositionally biased region" description="Polar residues" evidence="10">
    <location>
        <begin position="211"/>
        <end position="220"/>
    </location>
</feature>
<keyword evidence="8" id="KW-0464">Manganese</keyword>
<dbReference type="PANTHER" id="PTHR13832:SF803">
    <property type="entry name" value="PROTEIN PHOSPHATASE 1G"/>
    <property type="match status" value="1"/>
</dbReference>
<accession>A0AAD9J406</accession>
<evidence type="ECO:0000256" key="8">
    <source>
        <dbReference type="ARBA" id="ARBA00023211"/>
    </source>
</evidence>
<feature type="compositionally biased region" description="Polar residues" evidence="10">
    <location>
        <begin position="593"/>
        <end position="602"/>
    </location>
</feature>
<comment type="caution">
    <text evidence="12">The sequence shown here is derived from an EMBL/GenBank/DDBJ whole genome shotgun (WGS) entry which is preliminary data.</text>
</comment>
<dbReference type="EC" id="3.1.3.16" evidence="3"/>
<feature type="compositionally biased region" description="Low complexity" evidence="10">
    <location>
        <begin position="280"/>
        <end position="306"/>
    </location>
</feature>
<evidence type="ECO:0000259" key="11">
    <source>
        <dbReference type="PROSITE" id="PS51746"/>
    </source>
</evidence>
<feature type="domain" description="PPM-type phosphatase" evidence="11">
    <location>
        <begin position="23"/>
        <end position="561"/>
    </location>
</feature>
<organism evidence="12 13">
    <name type="scientific">Paralvinella palmiformis</name>
    <dbReference type="NCBI Taxonomy" id="53620"/>
    <lineage>
        <taxon>Eukaryota</taxon>
        <taxon>Metazoa</taxon>
        <taxon>Spiralia</taxon>
        <taxon>Lophotrochozoa</taxon>
        <taxon>Annelida</taxon>
        <taxon>Polychaeta</taxon>
        <taxon>Sedentaria</taxon>
        <taxon>Canalipalpata</taxon>
        <taxon>Terebellida</taxon>
        <taxon>Terebelliformia</taxon>
        <taxon>Alvinellidae</taxon>
        <taxon>Paralvinella</taxon>
    </lineage>
</organism>
<dbReference type="GO" id="GO:0004722">
    <property type="term" value="F:protein serine/threonine phosphatase activity"/>
    <property type="evidence" value="ECO:0007669"/>
    <property type="project" value="UniProtKB-EC"/>
</dbReference>
<feature type="region of interest" description="Disordered" evidence="10">
    <location>
        <begin position="571"/>
        <end position="650"/>
    </location>
</feature>
<dbReference type="Pfam" id="PF00481">
    <property type="entry name" value="PP2C"/>
    <property type="match status" value="2"/>
</dbReference>
<dbReference type="SUPFAM" id="SSF81606">
    <property type="entry name" value="PP2C-like"/>
    <property type="match status" value="2"/>
</dbReference>
<feature type="compositionally biased region" description="Basic and acidic residues" evidence="10">
    <location>
        <begin position="626"/>
        <end position="636"/>
    </location>
</feature>
<keyword evidence="6" id="KW-0460">Magnesium</keyword>
<evidence type="ECO:0000256" key="9">
    <source>
        <dbReference type="RuleBase" id="RU003465"/>
    </source>
</evidence>
<dbReference type="SMART" id="SM00332">
    <property type="entry name" value="PP2Cc"/>
    <property type="match status" value="1"/>
</dbReference>
<dbReference type="Proteomes" id="UP001208570">
    <property type="component" value="Unassembled WGS sequence"/>
</dbReference>
<feature type="compositionally biased region" description="Polar residues" evidence="10">
    <location>
        <begin position="227"/>
        <end position="252"/>
    </location>
</feature>
<keyword evidence="4" id="KW-0479">Metal-binding</keyword>
<protein>
    <recommendedName>
        <fullName evidence="3">protein-serine/threonine phosphatase</fullName>
        <ecNumber evidence="3">3.1.3.16</ecNumber>
    </recommendedName>
</protein>
<feature type="compositionally biased region" description="Acidic residues" evidence="10">
    <location>
        <begin position="319"/>
        <end position="342"/>
    </location>
</feature>
<evidence type="ECO:0000256" key="2">
    <source>
        <dbReference type="ARBA" id="ARBA00006702"/>
    </source>
</evidence>
<evidence type="ECO:0000256" key="4">
    <source>
        <dbReference type="ARBA" id="ARBA00022723"/>
    </source>
</evidence>
<dbReference type="InterPro" id="IPR036457">
    <property type="entry name" value="PPM-type-like_dom_sf"/>
</dbReference>
<comment type="cofactor">
    <cofactor evidence="1">
        <name>Mn(2+)</name>
        <dbReference type="ChEBI" id="CHEBI:29035"/>
    </cofactor>
</comment>
<dbReference type="PROSITE" id="PS51746">
    <property type="entry name" value="PPM_2"/>
    <property type="match status" value="1"/>
</dbReference>
<dbReference type="InterPro" id="IPR000222">
    <property type="entry name" value="PP2C_BS"/>
</dbReference>
<dbReference type="PANTHER" id="PTHR13832">
    <property type="entry name" value="PROTEIN PHOSPHATASE 2C"/>
    <property type="match status" value="1"/>
</dbReference>
<evidence type="ECO:0000313" key="13">
    <source>
        <dbReference type="Proteomes" id="UP001208570"/>
    </source>
</evidence>
<feature type="compositionally biased region" description="Polar residues" evidence="10">
    <location>
        <begin position="265"/>
        <end position="279"/>
    </location>
</feature>
<evidence type="ECO:0000256" key="5">
    <source>
        <dbReference type="ARBA" id="ARBA00022801"/>
    </source>
</evidence>
<dbReference type="InterPro" id="IPR015655">
    <property type="entry name" value="PP2C"/>
</dbReference>
<dbReference type="AlphaFoldDB" id="A0AAD9J406"/>
<keyword evidence="13" id="KW-1185">Reference proteome</keyword>